<keyword evidence="4" id="KW-1185">Reference proteome</keyword>
<protein>
    <recommendedName>
        <fullName evidence="5">Phage tail tape measure protein</fullName>
    </recommendedName>
</protein>
<feature type="transmembrane region" description="Helical" evidence="2">
    <location>
        <begin position="478"/>
        <end position="498"/>
    </location>
</feature>
<dbReference type="RefSeq" id="WP_198642657.1">
    <property type="nucleotide sequence ID" value="NZ_JAEHSL010000036.1"/>
</dbReference>
<organism evidence="3 4">
    <name type="scientific">Serratia proteamaculans</name>
    <dbReference type="NCBI Taxonomy" id="28151"/>
    <lineage>
        <taxon>Bacteria</taxon>
        <taxon>Pseudomonadati</taxon>
        <taxon>Pseudomonadota</taxon>
        <taxon>Gammaproteobacteria</taxon>
        <taxon>Enterobacterales</taxon>
        <taxon>Yersiniaceae</taxon>
        <taxon>Serratia</taxon>
    </lineage>
</organism>
<feature type="region of interest" description="Disordered" evidence="1">
    <location>
        <begin position="669"/>
        <end position="732"/>
    </location>
</feature>
<name>A0ABS0TYL4_SERPR</name>
<evidence type="ECO:0000313" key="3">
    <source>
        <dbReference type="EMBL" id="MBI6183466.1"/>
    </source>
</evidence>
<feature type="compositionally biased region" description="Polar residues" evidence="1">
    <location>
        <begin position="711"/>
        <end position="720"/>
    </location>
</feature>
<evidence type="ECO:0000313" key="4">
    <source>
        <dbReference type="Proteomes" id="UP000639004"/>
    </source>
</evidence>
<proteinExistence type="predicted"/>
<keyword evidence="2" id="KW-0812">Transmembrane</keyword>
<keyword evidence="2" id="KW-0472">Membrane</keyword>
<gene>
    <name evidence="3" type="ORF">JEQ07_24105</name>
</gene>
<evidence type="ECO:0000256" key="1">
    <source>
        <dbReference type="SAM" id="MobiDB-lite"/>
    </source>
</evidence>
<dbReference type="EMBL" id="JAEHSL010000036">
    <property type="protein sequence ID" value="MBI6183466.1"/>
    <property type="molecule type" value="Genomic_DNA"/>
</dbReference>
<reference evidence="3 4" key="1">
    <citation type="submission" date="2020-12" db="EMBL/GenBank/DDBJ databases">
        <title>Enhanced detection system for hospital associated transmission using whole genome sequencing surveillance.</title>
        <authorList>
            <person name="Harrison L.H."/>
            <person name="Van Tyne D."/>
            <person name="Marsh J.W."/>
            <person name="Griffith M.P."/>
            <person name="Snyder D.J."/>
            <person name="Cooper V.S."/>
            <person name="Mustapha M."/>
        </authorList>
    </citation>
    <scope>NUCLEOTIDE SEQUENCE [LARGE SCALE GENOMIC DNA]</scope>
    <source>
        <strain evidence="3 4">SER00238</strain>
    </source>
</reference>
<feature type="region of interest" description="Disordered" evidence="1">
    <location>
        <begin position="616"/>
        <end position="639"/>
    </location>
</feature>
<accession>A0ABS0TYL4</accession>
<dbReference type="Proteomes" id="UP000639004">
    <property type="component" value="Unassembled WGS sequence"/>
</dbReference>
<feature type="transmembrane region" description="Helical" evidence="2">
    <location>
        <begin position="504"/>
        <end position="520"/>
    </location>
</feature>
<sequence length="732" mass="78484">MDIEAYKVAVRLTLTENITKGLMAISGKFATANRDAEAFQKRLESIGKMTLAGGALVGVGLMLTKGIDATLKSAKDLMMAQADFKTLNLSAAQMAQVNGTAATLSHQVLGSTIAGNIRLIQDLHTAFGDLNHAIATAPEFTKYETTLKMALGEHAADGAVNAMAKALEHRGGDVLTNPAEFKKELAMASQVTLATKNRVRAQDFLLASQTGGMAYSFLSDRYLYGNLAALMTMFKSGDRVGTMLMTSFSSLVGGHMDQKAKGFLATLGLGDEGVSKERIQSIKNAMKGLSPEDKKIYMQSLGAEKILSGGLKASFATLFMHDPDKFVSVLEEKIRNKYGQGLSDDQVAQIISANFNRKTGDFLAAQIKNRAKLEKDSHVFRNAMDFNQAYDNYLNSPDGAGIALTSSWTNLKAVLGMQLLPTVTNMTLEFAHLMDVISDFTEKHPWAAKIAMYSVTALAGITLLSGGILLLGSVVSAAGLIGLPAMITGIMGSLGGLAEILGGPVVWAITGAVVAGAYLYRHNKDVKKTVNQMGNEFAQIMSEVWARLKLAMQHFSELVVSGFQSLFNYIISMMNALPGVNIKPLTFGDDYHLGNVLDNKADALRGLMTDAGIPNAEKTSEKHAAANSVAPNADVGKGSYHDQFKAEMERQSNKSKDKDSYGQQYAAAMGGSPYIRPNTGQPLHVTTHTHLDGRPIAKTVTKIQAKEAQRSARSTQSTFDPTMAPPTVALGR</sequence>
<comment type="caution">
    <text evidence="3">The sequence shown here is derived from an EMBL/GenBank/DDBJ whole genome shotgun (WGS) entry which is preliminary data.</text>
</comment>
<feature type="compositionally biased region" description="Polar residues" evidence="1">
    <location>
        <begin position="678"/>
        <end position="688"/>
    </location>
</feature>
<keyword evidence="2" id="KW-1133">Transmembrane helix</keyword>
<evidence type="ECO:0008006" key="5">
    <source>
        <dbReference type="Google" id="ProtNLM"/>
    </source>
</evidence>
<feature type="transmembrane region" description="Helical" evidence="2">
    <location>
        <begin position="450"/>
        <end position="471"/>
    </location>
</feature>
<evidence type="ECO:0000256" key="2">
    <source>
        <dbReference type="SAM" id="Phobius"/>
    </source>
</evidence>